<proteinExistence type="predicted"/>
<accession>A0ABR1MQ44</accession>
<sequence length="201" mass="22592">MKRRGSAEQHRHRHLATVLFAGVAYECSTCLSACLPPAPSCCRETPKPSSVMVERRQRRGGTGVQEPDHPRRQPPPSLLRLSLDLARPVFSPRHTILNTIISYLTLPLPLLRHQRDAVVFCKFVGGVQDVDVFRSAAQTLLRRRSKGILEASARCSMQYYVGVWSRRERGGKTVLFIWIQGLSQGAAIHSLLLPHFGSIRY</sequence>
<feature type="region of interest" description="Disordered" evidence="1">
    <location>
        <begin position="43"/>
        <end position="77"/>
    </location>
</feature>
<organism evidence="2 3">
    <name type="scientific">Phyllosticta citricarpa</name>
    <dbReference type="NCBI Taxonomy" id="55181"/>
    <lineage>
        <taxon>Eukaryota</taxon>
        <taxon>Fungi</taxon>
        <taxon>Dikarya</taxon>
        <taxon>Ascomycota</taxon>
        <taxon>Pezizomycotina</taxon>
        <taxon>Dothideomycetes</taxon>
        <taxon>Dothideomycetes incertae sedis</taxon>
        <taxon>Botryosphaeriales</taxon>
        <taxon>Phyllostictaceae</taxon>
        <taxon>Phyllosticta</taxon>
    </lineage>
</organism>
<evidence type="ECO:0000313" key="3">
    <source>
        <dbReference type="Proteomes" id="UP001365128"/>
    </source>
</evidence>
<dbReference type="EMBL" id="JBBPDW010000002">
    <property type="protein sequence ID" value="KAK7555853.1"/>
    <property type="molecule type" value="Genomic_DNA"/>
</dbReference>
<dbReference type="Proteomes" id="UP001365128">
    <property type="component" value="Unassembled WGS sequence"/>
</dbReference>
<reference evidence="2 3" key="1">
    <citation type="submission" date="2024-04" db="EMBL/GenBank/DDBJ databases">
        <title>Phyllosticta paracitricarpa is synonymous to the EU quarantine fungus P. citricarpa based on phylogenomic analyses.</title>
        <authorList>
            <consortium name="Lawrence Berkeley National Laboratory"/>
            <person name="Van Ingen-Buijs V.A."/>
            <person name="Van Westerhoven A.C."/>
            <person name="Haridas S."/>
            <person name="Skiadas P."/>
            <person name="Martin F."/>
            <person name="Groenewald J.Z."/>
            <person name="Crous P.W."/>
            <person name="Seidl M.F."/>
        </authorList>
    </citation>
    <scope>NUCLEOTIDE SEQUENCE [LARGE SCALE GENOMIC DNA]</scope>
    <source>
        <strain evidence="2 3">CBS 122670</strain>
    </source>
</reference>
<evidence type="ECO:0000256" key="1">
    <source>
        <dbReference type="SAM" id="MobiDB-lite"/>
    </source>
</evidence>
<evidence type="ECO:0000313" key="2">
    <source>
        <dbReference type="EMBL" id="KAK7555853.1"/>
    </source>
</evidence>
<name>A0ABR1MQ44_9PEZI</name>
<protein>
    <submittedName>
        <fullName evidence="2">Uncharacterized protein</fullName>
    </submittedName>
</protein>
<comment type="caution">
    <text evidence="2">The sequence shown here is derived from an EMBL/GenBank/DDBJ whole genome shotgun (WGS) entry which is preliminary data.</text>
</comment>
<keyword evidence="3" id="KW-1185">Reference proteome</keyword>
<gene>
    <name evidence="2" type="ORF">IWX46DRAFT_142766</name>
</gene>